<evidence type="ECO:0000256" key="1">
    <source>
        <dbReference type="SAM" id="MobiDB-lite"/>
    </source>
</evidence>
<sequence length="627" mass="70220">MGCSNARLLVQTSLSEQNATANLNTNNPLNPLSATVASSNETSPIGIATDTNNATTRMHLTGVDLVVERNGSYTLLLTPKTHKELMPYVLRKKRFRILVDKSRSEGTSTVNVPLVSYQLTNKEPTMESDKDLKLNEKKSYKKQSKEKMESTIESVQQVATNELDKVKARFIGGRSIDRGNPEDENENIQSDDEGMIEEIVTTVEEDKDLECKVKKKIETKKTVAQDPETHNTITKVVKTEVTEITRTITINDQHDLERAKRELGIDDVSKLLSSAQVTYNTPSTYHTSSSSWMDQPRSIQVQEKYYDPSNEIVTSGDFPSDSPIKQQSSTVDIHDNETKQDQTLADATTVGRGPVAETLSSPSLSSSTPQQQEKATLSTGTTEEQKQKKTKKKKSSLNLCSCTRNTTADYDEVQRKQKAATIIEQKSKQKKKASATTTNAVVTSTSLEAESIVQSSDQGVKLISDDIKQLINDKKSLLIDYIHLKVFLPSKLFTSNEQDLQGRKISSHILDLLNHDRCSSWTNLLEQVKTEYSNKLSTSGFIQPMVKTYEDLFTSKQSNLLNTFSTMHNEKDIKNLSDNIDYITIVQTYMNERDDQSNIDVIAKPLVENIEDTLERLQNHGQSDEKG</sequence>
<evidence type="ECO:0000313" key="2">
    <source>
        <dbReference type="EMBL" id="CAF4300516.1"/>
    </source>
</evidence>
<organism evidence="2 3">
    <name type="scientific">Rotaria socialis</name>
    <dbReference type="NCBI Taxonomy" id="392032"/>
    <lineage>
        <taxon>Eukaryota</taxon>
        <taxon>Metazoa</taxon>
        <taxon>Spiralia</taxon>
        <taxon>Gnathifera</taxon>
        <taxon>Rotifera</taxon>
        <taxon>Eurotatoria</taxon>
        <taxon>Bdelloidea</taxon>
        <taxon>Philodinida</taxon>
        <taxon>Philodinidae</taxon>
        <taxon>Rotaria</taxon>
    </lineage>
</organism>
<feature type="compositionally biased region" description="Low complexity" evidence="1">
    <location>
        <begin position="358"/>
        <end position="371"/>
    </location>
</feature>
<proteinExistence type="predicted"/>
<gene>
    <name evidence="2" type="ORF">TSG867_LOCUS6223</name>
</gene>
<evidence type="ECO:0000313" key="3">
    <source>
        <dbReference type="Proteomes" id="UP000663862"/>
    </source>
</evidence>
<dbReference type="Proteomes" id="UP000663862">
    <property type="component" value="Unassembled WGS sequence"/>
</dbReference>
<comment type="caution">
    <text evidence="2">The sequence shown here is derived from an EMBL/GenBank/DDBJ whole genome shotgun (WGS) entry which is preliminary data.</text>
</comment>
<feature type="region of interest" description="Disordered" evidence="1">
    <location>
        <begin position="310"/>
        <end position="394"/>
    </location>
</feature>
<dbReference type="EMBL" id="CAJOBQ010000229">
    <property type="protein sequence ID" value="CAF4300516.1"/>
    <property type="molecule type" value="Genomic_DNA"/>
</dbReference>
<dbReference type="AlphaFoldDB" id="A0A820HXG4"/>
<reference evidence="2" key="1">
    <citation type="submission" date="2021-02" db="EMBL/GenBank/DDBJ databases">
        <authorList>
            <person name="Nowell W R."/>
        </authorList>
    </citation>
    <scope>NUCLEOTIDE SEQUENCE</scope>
</reference>
<accession>A0A820HXG4</accession>
<protein>
    <submittedName>
        <fullName evidence="2">Uncharacterized protein</fullName>
    </submittedName>
</protein>
<name>A0A820HXG4_9BILA</name>